<reference evidence="5 6" key="1">
    <citation type="submission" date="2019-03" db="EMBL/GenBank/DDBJ databases">
        <authorList>
            <person name="Gaulin E."/>
            <person name="Dumas B."/>
        </authorList>
    </citation>
    <scope>NUCLEOTIDE SEQUENCE [LARGE SCALE GENOMIC DNA]</scope>
    <source>
        <strain evidence="5">CBS 568.67</strain>
    </source>
</reference>
<name>A0A485KWN5_9STRA</name>
<dbReference type="Gene3D" id="1.10.150.20">
    <property type="entry name" value="5' to 3' exonuclease, C-terminal subdomain"/>
    <property type="match status" value="1"/>
</dbReference>
<dbReference type="GO" id="GO:0008409">
    <property type="term" value="F:5'-3' exonuclease activity"/>
    <property type="evidence" value="ECO:0007669"/>
    <property type="project" value="InterPro"/>
</dbReference>
<dbReference type="InterPro" id="IPR029060">
    <property type="entry name" value="PIN-like_dom_sf"/>
</dbReference>
<dbReference type="SUPFAM" id="SSF47807">
    <property type="entry name" value="5' to 3' exonuclease, C-terminal subdomain"/>
    <property type="match status" value="1"/>
</dbReference>
<evidence type="ECO:0000313" key="5">
    <source>
        <dbReference type="EMBL" id="VFT89687.1"/>
    </source>
</evidence>
<evidence type="ECO:0000259" key="3">
    <source>
        <dbReference type="SMART" id="SM00475"/>
    </source>
</evidence>
<dbReference type="GO" id="GO:0017108">
    <property type="term" value="F:5'-flap endonuclease activity"/>
    <property type="evidence" value="ECO:0007669"/>
    <property type="project" value="InterPro"/>
</dbReference>
<dbReference type="Pfam" id="PF02739">
    <property type="entry name" value="5_3_exonuc_N"/>
    <property type="match status" value="1"/>
</dbReference>
<evidence type="ECO:0000313" key="4">
    <source>
        <dbReference type="EMBL" id="KAF0696422.1"/>
    </source>
</evidence>
<reference evidence="4" key="2">
    <citation type="submission" date="2019-06" db="EMBL/GenBank/DDBJ databases">
        <title>Genomics analysis of Aphanomyces spp. identifies a new class of oomycete effector associated with host adaptation.</title>
        <authorList>
            <person name="Gaulin E."/>
        </authorList>
    </citation>
    <scope>NUCLEOTIDE SEQUENCE</scope>
    <source>
        <strain evidence="4">CBS 578.67</strain>
    </source>
</reference>
<feature type="domain" description="5'-3' exonuclease" evidence="3">
    <location>
        <begin position="50"/>
        <end position="306"/>
    </location>
</feature>
<keyword evidence="6" id="KW-1185">Reference proteome</keyword>
<dbReference type="EMBL" id="VJMH01005403">
    <property type="protein sequence ID" value="KAF0696422.1"/>
    <property type="molecule type" value="Genomic_DNA"/>
</dbReference>
<dbReference type="PANTHER" id="PTHR42646">
    <property type="entry name" value="FLAP ENDONUCLEASE XNI"/>
    <property type="match status" value="1"/>
</dbReference>
<dbReference type="GO" id="GO:0033567">
    <property type="term" value="P:DNA replication, Okazaki fragment processing"/>
    <property type="evidence" value="ECO:0007669"/>
    <property type="project" value="InterPro"/>
</dbReference>
<dbReference type="GO" id="GO:0003677">
    <property type="term" value="F:DNA binding"/>
    <property type="evidence" value="ECO:0007669"/>
    <property type="project" value="InterPro"/>
</dbReference>
<dbReference type="InterPro" id="IPR036279">
    <property type="entry name" value="5-3_exonuclease_C_sf"/>
</dbReference>
<dbReference type="SUPFAM" id="SSF88723">
    <property type="entry name" value="PIN domain-like"/>
    <property type="match status" value="1"/>
</dbReference>
<dbReference type="InterPro" id="IPR038969">
    <property type="entry name" value="FEN"/>
</dbReference>
<dbReference type="AlphaFoldDB" id="A0A485KWN5"/>
<dbReference type="Gene3D" id="3.40.50.1010">
    <property type="entry name" value="5'-nuclease"/>
    <property type="match status" value="1"/>
</dbReference>
<dbReference type="EMBL" id="CAADRA010005424">
    <property type="protein sequence ID" value="VFT89687.1"/>
    <property type="molecule type" value="Genomic_DNA"/>
</dbReference>
<gene>
    <name evidence="5" type="primary">Aste57867_12840</name>
    <name evidence="4" type="ORF">As57867_012792</name>
    <name evidence="5" type="ORF">ASTE57867_12840</name>
</gene>
<organism evidence="5 6">
    <name type="scientific">Aphanomyces stellatus</name>
    <dbReference type="NCBI Taxonomy" id="120398"/>
    <lineage>
        <taxon>Eukaryota</taxon>
        <taxon>Sar</taxon>
        <taxon>Stramenopiles</taxon>
        <taxon>Oomycota</taxon>
        <taxon>Saprolegniomycetes</taxon>
        <taxon>Saprolegniales</taxon>
        <taxon>Verrucalvaceae</taxon>
        <taxon>Aphanomyces</taxon>
    </lineage>
</organism>
<protein>
    <submittedName>
        <fullName evidence="5">Aste57867_12840 protein</fullName>
    </submittedName>
</protein>
<accession>A0A485KWN5</accession>
<keyword evidence="1" id="KW-0540">Nuclease</keyword>
<evidence type="ECO:0000256" key="2">
    <source>
        <dbReference type="ARBA" id="ARBA00022801"/>
    </source>
</evidence>
<evidence type="ECO:0000256" key="1">
    <source>
        <dbReference type="ARBA" id="ARBA00022722"/>
    </source>
</evidence>
<dbReference type="SMART" id="SM00475">
    <property type="entry name" value="53EXOc"/>
    <property type="match status" value="1"/>
</dbReference>
<dbReference type="OrthoDB" id="275278at2759"/>
<evidence type="ECO:0000313" key="6">
    <source>
        <dbReference type="Proteomes" id="UP000332933"/>
    </source>
</evidence>
<keyword evidence="2" id="KW-0378">Hydrolase</keyword>
<sequence>MHHQRGLARRALLSAETRVFFSSTASSSPSWFSSLWDHFRHARAEDTTTSRSRVAVLVDGNNLLHLNYNRNARKKSNLGHVGGALGALEQIMTALEKYDPDRVCVFFDTVPASLLKEVLASSKSMHKQHQLLIQTLQRYNVAVVQEPGVKADDLIASYTKASTRAGLNVVVVSHDNDFYPLAQDGPPRVDLFLPVYVPAVVFDAGRIQRRLGPALPWYADVIALCGDKFKKKSPGVPGGIARPDAVALISKHGGLLPLLDRLDEMENEDLRERIKINADVIKAAYVDIKLIDDLALPAPLETMAASRIDIRGLWDVVHTPSLFRKR</sequence>
<dbReference type="InterPro" id="IPR020046">
    <property type="entry name" value="5-3_exonucl_a-hlix_arch_N"/>
</dbReference>
<dbReference type="PANTHER" id="PTHR42646:SF2">
    <property type="entry name" value="5'-3' EXONUCLEASE FAMILY PROTEIN"/>
    <property type="match status" value="1"/>
</dbReference>
<proteinExistence type="predicted"/>
<dbReference type="Proteomes" id="UP000332933">
    <property type="component" value="Unassembled WGS sequence"/>
</dbReference>
<dbReference type="InterPro" id="IPR002421">
    <property type="entry name" value="5-3_exonuclease"/>
</dbReference>